<protein>
    <submittedName>
        <fullName evidence="5">Helix-turn-helix domain-containing protein</fullName>
    </submittedName>
</protein>
<dbReference type="Gene3D" id="2.60.120.10">
    <property type="entry name" value="Jelly Rolls"/>
    <property type="match status" value="1"/>
</dbReference>
<gene>
    <name evidence="5" type="ORF">ACFSKU_14005</name>
</gene>
<dbReference type="InterPro" id="IPR014710">
    <property type="entry name" value="RmlC-like_jellyroll"/>
</dbReference>
<feature type="domain" description="HTH araC/xylS-type" evidence="4">
    <location>
        <begin position="192"/>
        <end position="290"/>
    </location>
</feature>
<dbReference type="PANTHER" id="PTHR43280">
    <property type="entry name" value="ARAC-FAMILY TRANSCRIPTIONAL REGULATOR"/>
    <property type="match status" value="1"/>
</dbReference>
<dbReference type="InterPro" id="IPR037923">
    <property type="entry name" value="HTH-like"/>
</dbReference>
<dbReference type="SUPFAM" id="SSF51215">
    <property type="entry name" value="Regulatory protein AraC"/>
    <property type="match status" value="1"/>
</dbReference>
<keyword evidence="6" id="KW-1185">Reference proteome</keyword>
<evidence type="ECO:0000256" key="1">
    <source>
        <dbReference type="ARBA" id="ARBA00023015"/>
    </source>
</evidence>
<dbReference type="InterPro" id="IPR009057">
    <property type="entry name" value="Homeodomain-like_sf"/>
</dbReference>
<keyword evidence="2" id="KW-0238">DNA-binding</keyword>
<evidence type="ECO:0000313" key="5">
    <source>
        <dbReference type="EMBL" id="MFD2068005.1"/>
    </source>
</evidence>
<dbReference type="PANTHER" id="PTHR43280:SF32">
    <property type="entry name" value="TRANSCRIPTIONAL REGULATORY PROTEIN"/>
    <property type="match status" value="1"/>
</dbReference>
<sequence length="291" mass="34599">MPRKDLPVYQIQNFQPQAYAKANFYIKYFEEHLLEHAFIQKPHKHDFYIVLLVTYGTGTHTIDFKTYPVKPGTVFFLSPGQVHSWQLSVDAKGTIIFFSTDFYLLEQPQKKLRIYPFFNNMLHKPLVQLSEHEVIFLQSIFQQMEQEYIGQRWKKEDIIRNYLDIIFILLTRVYQSQNPDEQNKAKILSELEQFEDLLEQHYKQHLPVSFYAEQLHVTVKQLNDTCKRAFGKTATECIQDRLVLEASRLLIHSENSVTQIAAELGFFDNSYFARFFRKHTGFTPKQFRESH</sequence>
<evidence type="ECO:0000256" key="2">
    <source>
        <dbReference type="ARBA" id="ARBA00023125"/>
    </source>
</evidence>
<dbReference type="SMART" id="SM00342">
    <property type="entry name" value="HTH_ARAC"/>
    <property type="match status" value="1"/>
</dbReference>
<proteinExistence type="predicted"/>
<reference evidence="6" key="1">
    <citation type="journal article" date="2019" name="Int. J. Syst. Evol. Microbiol.">
        <title>The Global Catalogue of Microorganisms (GCM) 10K type strain sequencing project: providing services to taxonomists for standard genome sequencing and annotation.</title>
        <authorList>
            <consortium name="The Broad Institute Genomics Platform"/>
            <consortium name="The Broad Institute Genome Sequencing Center for Infectious Disease"/>
            <person name="Wu L."/>
            <person name="Ma J."/>
        </authorList>
    </citation>
    <scope>NUCLEOTIDE SEQUENCE [LARGE SCALE GENOMIC DNA]</scope>
    <source>
        <strain evidence="6">JCM 16545</strain>
    </source>
</reference>
<dbReference type="EMBL" id="JBHUHV010000039">
    <property type="protein sequence ID" value="MFD2068005.1"/>
    <property type="molecule type" value="Genomic_DNA"/>
</dbReference>
<dbReference type="InterPro" id="IPR020449">
    <property type="entry name" value="Tscrpt_reg_AraC-type_HTH"/>
</dbReference>
<dbReference type="InterPro" id="IPR003313">
    <property type="entry name" value="AraC-bd"/>
</dbReference>
<accession>A0ABW4X1G2</accession>
<dbReference type="SUPFAM" id="SSF46689">
    <property type="entry name" value="Homeodomain-like"/>
    <property type="match status" value="1"/>
</dbReference>
<evidence type="ECO:0000256" key="3">
    <source>
        <dbReference type="ARBA" id="ARBA00023163"/>
    </source>
</evidence>
<evidence type="ECO:0000259" key="4">
    <source>
        <dbReference type="PROSITE" id="PS01124"/>
    </source>
</evidence>
<dbReference type="Pfam" id="PF12833">
    <property type="entry name" value="HTH_18"/>
    <property type="match status" value="1"/>
</dbReference>
<name>A0ABW4X1G2_9BACT</name>
<evidence type="ECO:0000313" key="6">
    <source>
        <dbReference type="Proteomes" id="UP001597369"/>
    </source>
</evidence>
<dbReference type="Gene3D" id="1.10.10.60">
    <property type="entry name" value="Homeodomain-like"/>
    <property type="match status" value="1"/>
</dbReference>
<comment type="caution">
    <text evidence="5">The sequence shown here is derived from an EMBL/GenBank/DDBJ whole genome shotgun (WGS) entry which is preliminary data.</text>
</comment>
<dbReference type="PRINTS" id="PR00032">
    <property type="entry name" value="HTHARAC"/>
</dbReference>
<dbReference type="Pfam" id="PF02311">
    <property type="entry name" value="AraC_binding"/>
    <property type="match status" value="1"/>
</dbReference>
<organism evidence="5 6">
    <name type="scientific">Pontibacter silvestris</name>
    <dbReference type="NCBI Taxonomy" id="2305183"/>
    <lineage>
        <taxon>Bacteria</taxon>
        <taxon>Pseudomonadati</taxon>
        <taxon>Bacteroidota</taxon>
        <taxon>Cytophagia</taxon>
        <taxon>Cytophagales</taxon>
        <taxon>Hymenobacteraceae</taxon>
        <taxon>Pontibacter</taxon>
    </lineage>
</organism>
<keyword evidence="1" id="KW-0805">Transcription regulation</keyword>
<dbReference type="InterPro" id="IPR018060">
    <property type="entry name" value="HTH_AraC"/>
</dbReference>
<keyword evidence="3" id="KW-0804">Transcription</keyword>
<dbReference type="RefSeq" id="WP_229958342.1">
    <property type="nucleotide sequence ID" value="NZ_JAJJWI010000003.1"/>
</dbReference>
<dbReference type="PROSITE" id="PS01124">
    <property type="entry name" value="HTH_ARAC_FAMILY_2"/>
    <property type="match status" value="1"/>
</dbReference>
<dbReference type="Proteomes" id="UP001597369">
    <property type="component" value="Unassembled WGS sequence"/>
</dbReference>